<proteinExistence type="predicted"/>
<dbReference type="AlphaFoldDB" id="A0A8X6V519"/>
<protein>
    <submittedName>
        <fullName evidence="1">Uncharacterized protein</fullName>
    </submittedName>
</protein>
<reference evidence="1" key="1">
    <citation type="submission" date="2020-08" db="EMBL/GenBank/DDBJ databases">
        <title>Multicomponent nature underlies the extraordinary mechanical properties of spider dragline silk.</title>
        <authorList>
            <person name="Kono N."/>
            <person name="Nakamura H."/>
            <person name="Mori M."/>
            <person name="Yoshida Y."/>
            <person name="Ohtoshi R."/>
            <person name="Malay A.D."/>
            <person name="Moran D.A.P."/>
            <person name="Tomita M."/>
            <person name="Numata K."/>
            <person name="Arakawa K."/>
        </authorList>
    </citation>
    <scope>NUCLEOTIDE SEQUENCE</scope>
</reference>
<dbReference type="PANTHER" id="PTHR47331">
    <property type="entry name" value="PHD-TYPE DOMAIN-CONTAINING PROTEIN"/>
    <property type="match status" value="1"/>
</dbReference>
<name>A0A8X6V519_TRICX</name>
<dbReference type="Proteomes" id="UP000887159">
    <property type="component" value="Unassembled WGS sequence"/>
</dbReference>
<evidence type="ECO:0000313" key="2">
    <source>
        <dbReference type="Proteomes" id="UP000887159"/>
    </source>
</evidence>
<gene>
    <name evidence="1" type="primary">AVEN_119894_1</name>
    <name evidence="1" type="ORF">TNCV_848581</name>
</gene>
<accession>A0A8X6V519</accession>
<dbReference type="EMBL" id="BMAU01021185">
    <property type="protein sequence ID" value="GFX95267.1"/>
    <property type="molecule type" value="Genomic_DNA"/>
</dbReference>
<evidence type="ECO:0000313" key="1">
    <source>
        <dbReference type="EMBL" id="GFX95267.1"/>
    </source>
</evidence>
<dbReference type="InterPro" id="IPR008042">
    <property type="entry name" value="Retrotrans_Pao"/>
</dbReference>
<dbReference type="Pfam" id="PF05380">
    <property type="entry name" value="Peptidase_A17"/>
    <property type="match status" value="1"/>
</dbReference>
<organism evidence="1 2">
    <name type="scientific">Trichonephila clavipes</name>
    <name type="common">Golden silk orbweaver</name>
    <name type="synonym">Nephila clavipes</name>
    <dbReference type="NCBI Taxonomy" id="2585209"/>
    <lineage>
        <taxon>Eukaryota</taxon>
        <taxon>Metazoa</taxon>
        <taxon>Ecdysozoa</taxon>
        <taxon>Arthropoda</taxon>
        <taxon>Chelicerata</taxon>
        <taxon>Arachnida</taxon>
        <taxon>Araneae</taxon>
        <taxon>Araneomorphae</taxon>
        <taxon>Entelegynae</taxon>
        <taxon>Araneoidea</taxon>
        <taxon>Nephilidae</taxon>
        <taxon>Trichonephila</taxon>
    </lineage>
</organism>
<sequence>MPSSSFINSTPLAYADTPRDILPRGGGHHIFYVDICLASVQTQSELDPFIDVAMEIMAERKFDLRGWEHSNPSDPIASSTNVLGMIWDRHCDTLSLNIPDLRELMEEVITKRNILAASHKVFDPLGITGPVLLLPKLWLQSLWKSQIGWNQEVDIKTSQDFLKWLKELEYLKHVQVPREELWGVFVYNHVQEIRKPTPVKAWRHVPGSLNPADCPSRGCSAKQLCSSKWWEGPSWLHLSPQEWPISDVEVDVNEVEVNKER</sequence>
<keyword evidence="2" id="KW-1185">Reference proteome</keyword>
<comment type="caution">
    <text evidence="1">The sequence shown here is derived from an EMBL/GenBank/DDBJ whole genome shotgun (WGS) entry which is preliminary data.</text>
</comment>